<accession>A0A517YQK5</accession>
<dbReference type="InterPro" id="IPR013114">
    <property type="entry name" value="FabA_FabZ"/>
</dbReference>
<evidence type="ECO:0000259" key="2">
    <source>
        <dbReference type="Pfam" id="PF22818"/>
    </source>
</evidence>
<evidence type="ECO:0000256" key="1">
    <source>
        <dbReference type="ARBA" id="ARBA00023239"/>
    </source>
</evidence>
<gene>
    <name evidence="3" type="primary">fabZ_2</name>
    <name evidence="3" type="ORF">KS4_05390</name>
</gene>
<protein>
    <submittedName>
        <fullName evidence="3">3-hydroxyacyl-[acyl-carrier-protein] dehydratase FabZ</fullName>
        <ecNumber evidence="3">4.2.1.59</ecNumber>
    </submittedName>
</protein>
<dbReference type="AlphaFoldDB" id="A0A517YQK5"/>
<evidence type="ECO:0000313" key="3">
    <source>
        <dbReference type="EMBL" id="QDU32507.1"/>
    </source>
</evidence>
<keyword evidence="4" id="KW-1185">Reference proteome</keyword>
<dbReference type="PANTHER" id="PTHR30272:SF1">
    <property type="entry name" value="3-HYDROXYACYL-[ACYL-CARRIER-PROTEIN] DEHYDRATASE"/>
    <property type="match status" value="1"/>
</dbReference>
<dbReference type="Gene3D" id="3.10.129.10">
    <property type="entry name" value="Hotdog Thioesterase"/>
    <property type="match status" value="1"/>
</dbReference>
<dbReference type="Pfam" id="PF22818">
    <property type="entry name" value="ApeI-like"/>
    <property type="match status" value="1"/>
</dbReference>
<organism evidence="3 4">
    <name type="scientific">Poriferisphaera corsica</name>
    <dbReference type="NCBI Taxonomy" id="2528020"/>
    <lineage>
        <taxon>Bacteria</taxon>
        <taxon>Pseudomonadati</taxon>
        <taxon>Planctomycetota</taxon>
        <taxon>Phycisphaerae</taxon>
        <taxon>Phycisphaerales</taxon>
        <taxon>Phycisphaeraceae</taxon>
        <taxon>Poriferisphaera</taxon>
    </lineage>
</organism>
<dbReference type="GO" id="GO:0019171">
    <property type="term" value="F:(3R)-hydroxyacyl-[acyl-carrier-protein] dehydratase activity"/>
    <property type="evidence" value="ECO:0007669"/>
    <property type="project" value="UniProtKB-EC"/>
</dbReference>
<feature type="domain" description="ApeI dehydratase-like" evidence="2">
    <location>
        <begin position="13"/>
        <end position="115"/>
    </location>
</feature>
<dbReference type="InterPro" id="IPR029069">
    <property type="entry name" value="HotDog_dom_sf"/>
</dbReference>
<dbReference type="EC" id="4.2.1.59" evidence="3"/>
<dbReference type="Proteomes" id="UP000317369">
    <property type="component" value="Chromosome"/>
</dbReference>
<dbReference type="OrthoDB" id="9787658at2"/>
<dbReference type="SUPFAM" id="SSF54637">
    <property type="entry name" value="Thioesterase/thiol ester dehydrase-isomerase"/>
    <property type="match status" value="1"/>
</dbReference>
<reference evidence="3 4" key="1">
    <citation type="submission" date="2019-02" db="EMBL/GenBank/DDBJ databases">
        <title>Deep-cultivation of Planctomycetes and their phenomic and genomic characterization uncovers novel biology.</title>
        <authorList>
            <person name="Wiegand S."/>
            <person name="Jogler M."/>
            <person name="Boedeker C."/>
            <person name="Pinto D."/>
            <person name="Vollmers J."/>
            <person name="Rivas-Marin E."/>
            <person name="Kohn T."/>
            <person name="Peeters S.H."/>
            <person name="Heuer A."/>
            <person name="Rast P."/>
            <person name="Oberbeckmann S."/>
            <person name="Bunk B."/>
            <person name="Jeske O."/>
            <person name="Meyerdierks A."/>
            <person name="Storesund J.E."/>
            <person name="Kallscheuer N."/>
            <person name="Luecker S."/>
            <person name="Lage O.M."/>
            <person name="Pohl T."/>
            <person name="Merkel B.J."/>
            <person name="Hornburger P."/>
            <person name="Mueller R.-W."/>
            <person name="Bruemmer F."/>
            <person name="Labrenz M."/>
            <person name="Spormann A.M."/>
            <person name="Op den Camp H."/>
            <person name="Overmann J."/>
            <person name="Amann R."/>
            <person name="Jetten M.S.M."/>
            <person name="Mascher T."/>
            <person name="Medema M.H."/>
            <person name="Devos D.P."/>
            <person name="Kaster A.-K."/>
            <person name="Ovreas L."/>
            <person name="Rohde M."/>
            <person name="Galperin M.Y."/>
            <person name="Jogler C."/>
        </authorList>
    </citation>
    <scope>NUCLEOTIDE SEQUENCE [LARGE SCALE GENOMIC DNA]</scope>
    <source>
        <strain evidence="3 4">KS4</strain>
    </source>
</reference>
<dbReference type="EMBL" id="CP036425">
    <property type="protein sequence ID" value="QDU32507.1"/>
    <property type="molecule type" value="Genomic_DNA"/>
</dbReference>
<keyword evidence="1 3" id="KW-0456">Lyase</keyword>
<dbReference type="KEGG" id="pcor:KS4_05390"/>
<dbReference type="PANTHER" id="PTHR30272">
    <property type="entry name" value="3-HYDROXYACYL-[ACYL-CARRIER-PROTEIN] DEHYDRATASE"/>
    <property type="match status" value="1"/>
</dbReference>
<dbReference type="RefSeq" id="WP_145074202.1">
    <property type="nucleotide sequence ID" value="NZ_CP036425.1"/>
</dbReference>
<proteinExistence type="predicted"/>
<sequence>MRFELIDRVIELEENNIRALKTVTSAEEYLGDHFPGFPVLPGVMMLETLVQAGRKLTDALPQSPTMPLVVKEVRNLKYGNMVKPGQTLEVEVTLKKAEQDKYDFTGVGTVDGQVAVKGRFTLIPLDQAE</sequence>
<dbReference type="InterPro" id="IPR054545">
    <property type="entry name" value="ApeI-like"/>
</dbReference>
<name>A0A517YQK5_9BACT</name>
<evidence type="ECO:0000313" key="4">
    <source>
        <dbReference type="Proteomes" id="UP000317369"/>
    </source>
</evidence>